<evidence type="ECO:0008006" key="3">
    <source>
        <dbReference type="Google" id="ProtNLM"/>
    </source>
</evidence>
<dbReference type="CDD" id="cd14686">
    <property type="entry name" value="bZIP"/>
    <property type="match status" value="1"/>
</dbReference>
<organism evidence="2">
    <name type="scientific">Desulfobacca acetoxidans</name>
    <dbReference type="NCBI Taxonomy" id="60893"/>
    <lineage>
        <taxon>Bacteria</taxon>
        <taxon>Pseudomonadati</taxon>
        <taxon>Thermodesulfobacteriota</taxon>
        <taxon>Desulfobaccia</taxon>
        <taxon>Desulfobaccales</taxon>
        <taxon>Desulfobaccaceae</taxon>
        <taxon>Desulfobacca</taxon>
    </lineage>
</organism>
<comment type="caution">
    <text evidence="2">The sequence shown here is derived from an EMBL/GenBank/DDBJ whole genome shotgun (WGS) entry which is preliminary data.</text>
</comment>
<accession>A0A7C5AKA8</accession>
<sequence>MCCLPGSGHGHGHGHGHGYAGPGCCVGLGWGHHGTCCGGLLPGCCRGFGWRRFISPAEELERLKEYLAELKKEIAGVEARIQELQGK</sequence>
<proteinExistence type="predicted"/>
<evidence type="ECO:0000313" key="2">
    <source>
        <dbReference type="EMBL" id="HGZ10771.1"/>
    </source>
</evidence>
<protein>
    <recommendedName>
        <fullName evidence="3">DUF5320 domain-containing protein</fullName>
    </recommendedName>
</protein>
<name>A0A7C5AKA8_9BACT</name>
<dbReference type="AlphaFoldDB" id="A0A7C5AKA8"/>
<gene>
    <name evidence="2" type="ORF">ENW48_00960</name>
</gene>
<evidence type="ECO:0000256" key="1">
    <source>
        <dbReference type="SAM" id="Coils"/>
    </source>
</evidence>
<keyword evidence="1" id="KW-0175">Coiled coil</keyword>
<reference evidence="2" key="1">
    <citation type="journal article" date="2020" name="mSystems">
        <title>Genome- and Community-Level Interaction Insights into Carbon Utilization and Element Cycling Functions of Hydrothermarchaeota in Hydrothermal Sediment.</title>
        <authorList>
            <person name="Zhou Z."/>
            <person name="Liu Y."/>
            <person name="Xu W."/>
            <person name="Pan J."/>
            <person name="Luo Z.H."/>
            <person name="Li M."/>
        </authorList>
    </citation>
    <scope>NUCLEOTIDE SEQUENCE [LARGE SCALE GENOMIC DNA]</scope>
    <source>
        <strain evidence="2">SpSt-853</strain>
    </source>
</reference>
<feature type="coiled-coil region" evidence="1">
    <location>
        <begin position="60"/>
        <end position="87"/>
    </location>
</feature>
<dbReference type="EMBL" id="DTKJ01000011">
    <property type="protein sequence ID" value="HGZ10771.1"/>
    <property type="molecule type" value="Genomic_DNA"/>
</dbReference>